<comment type="subcellular location">
    <subcellularLocation>
        <location evidence="8">Cell junction</location>
        <location evidence="8">Tight junction</location>
    </subcellularLocation>
    <subcellularLocation>
        <location evidence="8">Cell membrane</location>
        <topology evidence="8">Multi-pass membrane protein</topology>
    </subcellularLocation>
</comment>
<sequence>MTAALEIVGFLLCLGGWAIVGATLPNNYWKVSSIYGSVITTSTLFENLWKSCAEDSTGVSNCREFDSMLALMSTDSKANISSRIKMPSCLVEPTLGGG</sequence>
<dbReference type="AlphaFoldDB" id="A0A8C0FJ59"/>
<evidence type="ECO:0000256" key="7">
    <source>
        <dbReference type="ARBA" id="ARBA00023136"/>
    </source>
</evidence>
<organism evidence="9 10">
    <name type="scientific">Bubo bubo</name>
    <name type="common">Eurasian eagle-owl</name>
    <name type="synonym">Strix bubo</name>
    <dbReference type="NCBI Taxonomy" id="30461"/>
    <lineage>
        <taxon>Eukaryota</taxon>
        <taxon>Metazoa</taxon>
        <taxon>Chordata</taxon>
        <taxon>Craniata</taxon>
        <taxon>Vertebrata</taxon>
        <taxon>Euteleostomi</taxon>
        <taxon>Archelosauria</taxon>
        <taxon>Archosauria</taxon>
        <taxon>Dinosauria</taxon>
        <taxon>Saurischia</taxon>
        <taxon>Theropoda</taxon>
        <taxon>Coelurosauria</taxon>
        <taxon>Aves</taxon>
        <taxon>Neognathae</taxon>
        <taxon>Neoaves</taxon>
        <taxon>Telluraves</taxon>
        <taxon>Strigiformes</taxon>
        <taxon>Strigidae</taxon>
        <taxon>Bubo</taxon>
    </lineage>
</organism>
<dbReference type="InterPro" id="IPR004031">
    <property type="entry name" value="PMP22/EMP/MP20/Claudin"/>
</dbReference>
<keyword evidence="5 8" id="KW-0965">Cell junction</keyword>
<evidence type="ECO:0000256" key="8">
    <source>
        <dbReference type="RuleBase" id="RU060637"/>
    </source>
</evidence>
<reference evidence="9" key="2">
    <citation type="submission" date="2025-09" db="UniProtKB">
        <authorList>
            <consortium name="Ensembl"/>
        </authorList>
    </citation>
    <scope>IDENTIFICATION</scope>
</reference>
<accession>A0A8C0FJ59</accession>
<dbReference type="Gene3D" id="1.20.140.150">
    <property type="match status" value="1"/>
</dbReference>
<keyword evidence="6" id="KW-1133">Transmembrane helix</keyword>
<evidence type="ECO:0000256" key="1">
    <source>
        <dbReference type="ARBA" id="ARBA00008295"/>
    </source>
</evidence>
<dbReference type="InterPro" id="IPR017974">
    <property type="entry name" value="Claudin_CS"/>
</dbReference>
<dbReference type="GO" id="GO:0005923">
    <property type="term" value="C:bicellular tight junction"/>
    <property type="evidence" value="ECO:0007669"/>
    <property type="project" value="UniProtKB-SubCell"/>
</dbReference>
<dbReference type="GO" id="GO:0005886">
    <property type="term" value="C:plasma membrane"/>
    <property type="evidence" value="ECO:0007669"/>
    <property type="project" value="UniProtKB-SubCell"/>
</dbReference>
<reference evidence="9" key="1">
    <citation type="submission" date="2025-08" db="UniProtKB">
        <authorList>
            <consortium name="Ensembl"/>
        </authorList>
    </citation>
    <scope>IDENTIFICATION</scope>
</reference>
<proteinExistence type="inferred from homology"/>
<keyword evidence="3 8" id="KW-1003">Cell membrane</keyword>
<comment type="similarity">
    <text evidence="1 8">Belongs to the claudin family.</text>
</comment>
<dbReference type="Ensembl" id="ENSBOBT00000020608.1">
    <property type="protein sequence ID" value="ENSBOBP00000020152.1"/>
    <property type="gene ID" value="ENSBOBG00000012299.1"/>
</dbReference>
<evidence type="ECO:0000256" key="5">
    <source>
        <dbReference type="ARBA" id="ARBA00022949"/>
    </source>
</evidence>
<keyword evidence="10" id="KW-1185">Reference proteome</keyword>
<evidence type="ECO:0000256" key="4">
    <source>
        <dbReference type="ARBA" id="ARBA00022692"/>
    </source>
</evidence>
<keyword evidence="2 8" id="KW-0796">Tight junction</keyword>
<evidence type="ECO:0000313" key="9">
    <source>
        <dbReference type="Ensembl" id="ENSBOBP00000020152.1"/>
    </source>
</evidence>
<dbReference type="PROSITE" id="PS01346">
    <property type="entry name" value="CLAUDIN"/>
    <property type="match status" value="1"/>
</dbReference>
<keyword evidence="7" id="KW-0472">Membrane</keyword>
<comment type="function">
    <text evidence="8">Claudins function as major constituents of the tight junction complexes that regulate the permeability of epithelia.</text>
</comment>
<dbReference type="GO" id="GO:0005198">
    <property type="term" value="F:structural molecule activity"/>
    <property type="evidence" value="ECO:0007669"/>
    <property type="project" value="InterPro"/>
</dbReference>
<evidence type="ECO:0000313" key="10">
    <source>
        <dbReference type="Proteomes" id="UP000694567"/>
    </source>
</evidence>
<keyword evidence="4" id="KW-0812">Transmembrane</keyword>
<name>A0A8C0FJ59_BUBBB</name>
<dbReference type="Proteomes" id="UP000694567">
    <property type="component" value="Unplaced"/>
</dbReference>
<evidence type="ECO:0000256" key="6">
    <source>
        <dbReference type="ARBA" id="ARBA00022989"/>
    </source>
</evidence>
<evidence type="ECO:0000256" key="2">
    <source>
        <dbReference type="ARBA" id="ARBA00022427"/>
    </source>
</evidence>
<dbReference type="PANTHER" id="PTHR12002">
    <property type="entry name" value="CLAUDIN"/>
    <property type="match status" value="1"/>
</dbReference>
<dbReference type="InterPro" id="IPR006187">
    <property type="entry name" value="Claudin"/>
</dbReference>
<evidence type="ECO:0000256" key="3">
    <source>
        <dbReference type="ARBA" id="ARBA00022475"/>
    </source>
</evidence>
<dbReference type="Pfam" id="PF00822">
    <property type="entry name" value="PMP22_Claudin"/>
    <property type="match status" value="1"/>
</dbReference>
<protein>
    <recommendedName>
        <fullName evidence="8">Claudin</fullName>
    </recommendedName>
</protein>